<comment type="subcellular location">
    <subcellularLocation>
        <location evidence="1">Membrane</location>
        <topology evidence="1">Multi-pass membrane protein</topology>
    </subcellularLocation>
</comment>
<feature type="compositionally biased region" description="Polar residues" evidence="6">
    <location>
        <begin position="367"/>
        <end position="382"/>
    </location>
</feature>
<evidence type="ECO:0000313" key="9">
    <source>
        <dbReference type="EMBL" id="CEN60903.1"/>
    </source>
</evidence>
<keyword evidence="3 7" id="KW-1133">Transmembrane helix</keyword>
<dbReference type="InterPro" id="IPR049326">
    <property type="entry name" value="Rhodopsin_dom_fungi"/>
</dbReference>
<gene>
    <name evidence="9" type="ORF">ASPCAL07574</name>
</gene>
<feature type="transmembrane region" description="Helical" evidence="7">
    <location>
        <begin position="156"/>
        <end position="176"/>
    </location>
</feature>
<reference evidence="10" key="1">
    <citation type="journal article" date="2016" name="Genome Announc.">
        <title>Draft genome sequences of fungus Aspergillus calidoustus.</title>
        <authorList>
            <person name="Horn F."/>
            <person name="Linde J."/>
            <person name="Mattern D.J."/>
            <person name="Walther G."/>
            <person name="Guthke R."/>
            <person name="Scherlach K."/>
            <person name="Martin K."/>
            <person name="Brakhage A.A."/>
            <person name="Petzke L."/>
            <person name="Valiante V."/>
        </authorList>
    </citation>
    <scope>NUCLEOTIDE SEQUENCE [LARGE SCALE GENOMIC DNA]</scope>
    <source>
        <strain evidence="10">SF006504</strain>
    </source>
</reference>
<dbReference type="PANTHER" id="PTHR33048">
    <property type="entry name" value="PTH11-LIKE INTEGRAL MEMBRANE PROTEIN (AFU_ORTHOLOGUE AFUA_5G11245)"/>
    <property type="match status" value="1"/>
</dbReference>
<keyword evidence="10" id="KW-1185">Reference proteome</keyword>
<feature type="transmembrane region" description="Helical" evidence="7">
    <location>
        <begin position="318"/>
        <end position="341"/>
    </location>
</feature>
<keyword evidence="4 7" id="KW-0472">Membrane</keyword>
<dbReference type="STRING" id="454130.A0A0U5GQD4"/>
<evidence type="ECO:0000256" key="7">
    <source>
        <dbReference type="SAM" id="Phobius"/>
    </source>
</evidence>
<feature type="transmembrane region" description="Helical" evidence="7">
    <location>
        <begin position="119"/>
        <end position="144"/>
    </location>
</feature>
<dbReference type="OrthoDB" id="4682787at2759"/>
<evidence type="ECO:0000259" key="8">
    <source>
        <dbReference type="Pfam" id="PF20684"/>
    </source>
</evidence>
<evidence type="ECO:0000313" key="10">
    <source>
        <dbReference type="Proteomes" id="UP000054771"/>
    </source>
</evidence>
<dbReference type="Proteomes" id="UP000054771">
    <property type="component" value="Unassembled WGS sequence"/>
</dbReference>
<accession>A0A0U5GQD4</accession>
<dbReference type="PANTHER" id="PTHR33048:SF155">
    <property type="entry name" value="INTEGRAL MEMBRANE PROTEIN"/>
    <property type="match status" value="1"/>
</dbReference>
<sequence>MDFSDDVRTVPALALYLVIWVEFGICTVVIALRAYSQLLVVRRPFVDDVVMIGAWVRYPLSPSISLITCPLTFANRYGNEKIMQAISSGLVTASTHWGLGQTLAELMLDRPRIINTLKYAMISMPFGVLGPMLGRISFILFLQNTVLTVHALRRKLLWGLVALQVVINVIPIILQFTQCKPASALWDPLLVPTACRDAMVVQRYGYFQGGMLRSYLLEDGVVVVVLDVGEADVSIAAFNAFTDLLLIVLGLLVIINLKLRLQTKIALCGILSLSSLYDSTPGDDSLPIADMDNRAMVAAILKTIQLQLMNSSSFSYAYAMWSIWFLTEGTVIIVTVSIPRLRPIITLRKKRTRTTYNNGYSLELDGSSRSRTKSQGQLRNNQSHRFGNSISIFNDSKGPTTPKPVLMRWDDDSGGESQDLIMVHEEIEVRREMQTFIHS</sequence>
<protein>
    <recommendedName>
        <fullName evidence="8">Rhodopsin domain-containing protein</fullName>
    </recommendedName>
</protein>
<dbReference type="Pfam" id="PF20684">
    <property type="entry name" value="Fung_rhodopsin"/>
    <property type="match status" value="1"/>
</dbReference>
<dbReference type="AlphaFoldDB" id="A0A0U5GQD4"/>
<evidence type="ECO:0000256" key="4">
    <source>
        <dbReference type="ARBA" id="ARBA00023136"/>
    </source>
</evidence>
<dbReference type="GO" id="GO:0016020">
    <property type="term" value="C:membrane"/>
    <property type="evidence" value="ECO:0007669"/>
    <property type="project" value="UniProtKB-SubCell"/>
</dbReference>
<evidence type="ECO:0000256" key="1">
    <source>
        <dbReference type="ARBA" id="ARBA00004141"/>
    </source>
</evidence>
<evidence type="ECO:0000256" key="6">
    <source>
        <dbReference type="SAM" id="MobiDB-lite"/>
    </source>
</evidence>
<comment type="similarity">
    <text evidence="5">Belongs to the SAT4 family.</text>
</comment>
<keyword evidence="2 7" id="KW-0812">Transmembrane</keyword>
<organism evidence="9 10">
    <name type="scientific">Aspergillus calidoustus</name>
    <dbReference type="NCBI Taxonomy" id="454130"/>
    <lineage>
        <taxon>Eukaryota</taxon>
        <taxon>Fungi</taxon>
        <taxon>Dikarya</taxon>
        <taxon>Ascomycota</taxon>
        <taxon>Pezizomycotina</taxon>
        <taxon>Eurotiomycetes</taxon>
        <taxon>Eurotiomycetidae</taxon>
        <taxon>Eurotiales</taxon>
        <taxon>Aspergillaceae</taxon>
        <taxon>Aspergillus</taxon>
        <taxon>Aspergillus subgen. Nidulantes</taxon>
    </lineage>
</organism>
<dbReference type="EMBL" id="CDMC01000006">
    <property type="protein sequence ID" value="CEN60903.1"/>
    <property type="molecule type" value="Genomic_DNA"/>
</dbReference>
<name>A0A0U5GQD4_ASPCI</name>
<feature type="transmembrane region" description="Helical" evidence="7">
    <location>
        <begin position="12"/>
        <end position="35"/>
    </location>
</feature>
<feature type="transmembrane region" description="Helical" evidence="7">
    <location>
        <begin position="233"/>
        <end position="254"/>
    </location>
</feature>
<evidence type="ECO:0000256" key="5">
    <source>
        <dbReference type="ARBA" id="ARBA00038359"/>
    </source>
</evidence>
<dbReference type="InterPro" id="IPR052337">
    <property type="entry name" value="SAT4-like"/>
</dbReference>
<proteinExistence type="inferred from homology"/>
<evidence type="ECO:0000256" key="3">
    <source>
        <dbReference type="ARBA" id="ARBA00022989"/>
    </source>
</evidence>
<feature type="domain" description="Rhodopsin" evidence="8">
    <location>
        <begin position="233"/>
        <end position="345"/>
    </location>
</feature>
<feature type="region of interest" description="Disordered" evidence="6">
    <location>
        <begin position="360"/>
        <end position="382"/>
    </location>
</feature>
<evidence type="ECO:0000256" key="2">
    <source>
        <dbReference type="ARBA" id="ARBA00022692"/>
    </source>
</evidence>